<evidence type="ECO:0000256" key="1">
    <source>
        <dbReference type="ARBA" id="ARBA00005964"/>
    </source>
</evidence>
<dbReference type="InterPro" id="IPR002018">
    <property type="entry name" value="CarbesteraseB"/>
</dbReference>
<dbReference type="PROSITE" id="PS00122">
    <property type="entry name" value="CARBOXYLESTERASE_B_1"/>
    <property type="match status" value="1"/>
</dbReference>
<dbReference type="PROSITE" id="PS00941">
    <property type="entry name" value="CARBOXYLESTERASE_B_2"/>
    <property type="match status" value="1"/>
</dbReference>
<dbReference type="Gene3D" id="3.40.50.1820">
    <property type="entry name" value="alpha/beta hydrolase"/>
    <property type="match status" value="1"/>
</dbReference>
<proteinExistence type="inferred from homology"/>
<dbReference type="Proteomes" id="UP000756132">
    <property type="component" value="Chromosome 10"/>
</dbReference>
<comment type="similarity">
    <text evidence="1 3">Belongs to the type-B carboxylesterase/lipase family.</text>
</comment>
<feature type="domain" description="Carboxylesterase type B" evidence="4">
    <location>
        <begin position="19"/>
        <end position="497"/>
    </location>
</feature>
<evidence type="ECO:0000313" key="6">
    <source>
        <dbReference type="Proteomes" id="UP000756132"/>
    </source>
</evidence>
<evidence type="ECO:0000256" key="2">
    <source>
        <dbReference type="ARBA" id="ARBA00022801"/>
    </source>
</evidence>
<dbReference type="RefSeq" id="XP_047767356.1">
    <property type="nucleotide sequence ID" value="XM_047911027.1"/>
</dbReference>
<dbReference type="AlphaFoldDB" id="A0A9Q8UUL3"/>
<accession>A0A9Q8UUL3</accession>
<reference evidence="5" key="2">
    <citation type="journal article" date="2022" name="Microb. Genom.">
        <title>A chromosome-scale genome assembly of the tomato pathogen Cladosporium fulvum reveals a compartmentalized genome architecture and the presence of a dispensable chromosome.</title>
        <authorList>
            <person name="Zaccaron A.Z."/>
            <person name="Chen L.H."/>
            <person name="Samaras A."/>
            <person name="Stergiopoulos I."/>
        </authorList>
    </citation>
    <scope>NUCLEOTIDE SEQUENCE</scope>
    <source>
        <strain evidence="5">Race5_Kim</strain>
    </source>
</reference>
<keyword evidence="2 3" id="KW-0378">Hydrolase</keyword>
<dbReference type="InterPro" id="IPR019819">
    <property type="entry name" value="Carboxylesterase_B_CS"/>
</dbReference>
<keyword evidence="6" id="KW-1185">Reference proteome</keyword>
<name>A0A9Q8UUL3_PASFU</name>
<dbReference type="KEGG" id="ffu:CLAFUR5_11879"/>
<dbReference type="GeneID" id="71991757"/>
<dbReference type="PANTHER" id="PTHR43142:SF8">
    <property type="entry name" value="CARBOXYLIC ESTER HYDROLASE"/>
    <property type="match status" value="1"/>
</dbReference>
<gene>
    <name evidence="5" type="ORF">CLAFUR5_11879</name>
</gene>
<sequence>MGNNISYQTAPIELSLGSRGTIRGTQYDHKSRRYAGVPYALPPTGEHRWRKPRPLPEDYAYESADGSPYDATDFKPVCPQKLFAKVAKAEGEQVQYSEDCLFLNIWTPVPKDGERGRQWPVVLWLHGGWFAMGDPSQKPGMDPTELISTGGLNAVFVAIGYRLNVFGFLAGSAVLEDNDGEAAGNFGLWDQRLAMQWVQENIHHFGGDPGNVTLGGRSAGAYAAQAQVLHEFRSDDGESSDKLFRRFYMISNAIPAQPKTVSESELQFDEVCTHFKVLPKLSGEEKVSRLRQIPSQDLVAALQHLQHHTFRPITDDLFLHSGMIDYLRDGHFAAEFQRRDMRLLIGEVLNEETLYAEYHSPSAPKRDALSRQIENYYAAATVERILPHYELPLTSDLQDWKALYGNIVADGQVRAPSRYFVKQLFDYGIPLEKIWRYQIAYRLSFITDKVAPKFFGVAHAMDRPFWNFSITHGLTPQERILMRDWIQILVAFVHEDDSYVLGTKLIDEMKVATPDGRIEVLKDDRWDTLTRLGEAFARG</sequence>
<dbReference type="InterPro" id="IPR029058">
    <property type="entry name" value="AB_hydrolase_fold"/>
</dbReference>
<dbReference type="InterPro" id="IPR019826">
    <property type="entry name" value="Carboxylesterase_B_AS"/>
</dbReference>
<dbReference type="SUPFAM" id="SSF53474">
    <property type="entry name" value="alpha/beta-Hydrolases"/>
    <property type="match status" value="1"/>
</dbReference>
<protein>
    <recommendedName>
        <fullName evidence="3">Carboxylic ester hydrolase</fullName>
        <ecNumber evidence="3">3.1.1.-</ecNumber>
    </recommendedName>
</protein>
<evidence type="ECO:0000313" key="5">
    <source>
        <dbReference type="EMBL" id="UJO22990.1"/>
    </source>
</evidence>
<dbReference type="OMA" id="QVGDACH"/>
<dbReference type="OrthoDB" id="6846267at2759"/>
<dbReference type="EC" id="3.1.1.-" evidence="3"/>
<dbReference type="GO" id="GO:0016787">
    <property type="term" value="F:hydrolase activity"/>
    <property type="evidence" value="ECO:0007669"/>
    <property type="project" value="UniProtKB-KW"/>
</dbReference>
<evidence type="ECO:0000256" key="3">
    <source>
        <dbReference type="RuleBase" id="RU361235"/>
    </source>
</evidence>
<reference evidence="5" key="1">
    <citation type="submission" date="2021-12" db="EMBL/GenBank/DDBJ databases">
        <authorList>
            <person name="Zaccaron A."/>
            <person name="Stergiopoulos I."/>
        </authorList>
    </citation>
    <scope>NUCLEOTIDE SEQUENCE</scope>
    <source>
        <strain evidence="5">Race5_Kim</strain>
    </source>
</reference>
<dbReference type="EMBL" id="CP090172">
    <property type="protein sequence ID" value="UJO22990.1"/>
    <property type="molecule type" value="Genomic_DNA"/>
</dbReference>
<dbReference type="Pfam" id="PF00135">
    <property type="entry name" value="COesterase"/>
    <property type="match status" value="1"/>
</dbReference>
<evidence type="ECO:0000259" key="4">
    <source>
        <dbReference type="Pfam" id="PF00135"/>
    </source>
</evidence>
<dbReference type="PANTHER" id="PTHR43142">
    <property type="entry name" value="CARBOXYLIC ESTER HYDROLASE"/>
    <property type="match status" value="1"/>
</dbReference>
<organism evidence="5 6">
    <name type="scientific">Passalora fulva</name>
    <name type="common">Tomato leaf mold</name>
    <name type="synonym">Cladosporium fulvum</name>
    <dbReference type="NCBI Taxonomy" id="5499"/>
    <lineage>
        <taxon>Eukaryota</taxon>
        <taxon>Fungi</taxon>
        <taxon>Dikarya</taxon>
        <taxon>Ascomycota</taxon>
        <taxon>Pezizomycotina</taxon>
        <taxon>Dothideomycetes</taxon>
        <taxon>Dothideomycetidae</taxon>
        <taxon>Mycosphaerellales</taxon>
        <taxon>Mycosphaerellaceae</taxon>
        <taxon>Fulvia</taxon>
    </lineage>
</organism>